<name>A0A7S4K5Z0_9STRA</name>
<protein>
    <submittedName>
        <fullName evidence="2">Uncharacterized protein</fullName>
    </submittedName>
</protein>
<reference evidence="2" key="1">
    <citation type="submission" date="2021-01" db="EMBL/GenBank/DDBJ databases">
        <authorList>
            <person name="Corre E."/>
            <person name="Pelletier E."/>
            <person name="Niang G."/>
            <person name="Scheremetjew M."/>
            <person name="Finn R."/>
            <person name="Kale V."/>
            <person name="Holt S."/>
            <person name="Cochrane G."/>
            <person name="Meng A."/>
            <person name="Brown T."/>
            <person name="Cohen L."/>
        </authorList>
    </citation>
    <scope>NUCLEOTIDE SEQUENCE</scope>
    <source>
        <strain evidence="2">Isolate 1302-5</strain>
    </source>
</reference>
<organism evidence="2">
    <name type="scientific">Odontella aurita</name>
    <dbReference type="NCBI Taxonomy" id="265563"/>
    <lineage>
        <taxon>Eukaryota</taxon>
        <taxon>Sar</taxon>
        <taxon>Stramenopiles</taxon>
        <taxon>Ochrophyta</taxon>
        <taxon>Bacillariophyta</taxon>
        <taxon>Mediophyceae</taxon>
        <taxon>Biddulphiophycidae</taxon>
        <taxon>Eupodiscales</taxon>
        <taxon>Odontellaceae</taxon>
        <taxon>Odontella</taxon>
    </lineage>
</organism>
<feature type="region of interest" description="Disordered" evidence="1">
    <location>
        <begin position="17"/>
        <end position="48"/>
    </location>
</feature>
<accession>A0A7S4K5Z0</accession>
<feature type="region of interest" description="Disordered" evidence="1">
    <location>
        <begin position="330"/>
        <end position="350"/>
    </location>
</feature>
<gene>
    <name evidence="2" type="ORF">OAUR00152_LOCUS39293</name>
</gene>
<dbReference type="EMBL" id="HBKQ01057531">
    <property type="protein sequence ID" value="CAE2284039.1"/>
    <property type="molecule type" value="Transcribed_RNA"/>
</dbReference>
<evidence type="ECO:0000256" key="1">
    <source>
        <dbReference type="SAM" id="MobiDB-lite"/>
    </source>
</evidence>
<evidence type="ECO:0000313" key="2">
    <source>
        <dbReference type="EMBL" id="CAE2284039.1"/>
    </source>
</evidence>
<sequence>MVLMTALGIAAMTYANKNKTPGDGGGSDDSSPGLPPAKPLDPSTLRGKRPVDLLPLERTLALFEAPNATITFMDGDPAVASEWLRRRVADVVYRNPWLGGYLAKDSRGRVCLFYDETSDDVDTDIFTSFDLGAIHLTRETKYEDLGFAFAGHDVVVRCNADLIGRDQPIFRVAVIPDADLPQSRFALVISMSHVCGDGYTFHKIFKMLATDSTIETMNPTRKHLFVDKVYELCGPNEAFYVDKISRSPVWAAFAPRNETVIERKGFFIDEDWVEGQKRSWDRVARAQYAERKYAANNDNANGLASVTEDDGTGDDRIELIATIDSADNVGPVPKCDNQPRPAPRAANRMQRAGRRAQASDFKVSFASHDSAVHLTTNDIITSWFFQTIDATVGLMPYMLRNRIPSIKDSDAGNYCITIPYVKKDYGSPMFIQQSRQAGRRVHTETPLPKHSAENRYGICIDWRGVGLRKGGLLLGPNGECRQVLHLPCYQTRDLAFIPKSFSSIHLFNAGPHGEPACTVIAPDHVMRRIMESGIVKGIINESRVSGSEEDAFAEVVQESREGRRTSGYASLLDKDADKALALERMLSAISSEEGDDDDD</sequence>
<proteinExistence type="predicted"/>
<dbReference type="AlphaFoldDB" id="A0A7S4K5Z0"/>